<sequence length="328" mass="35656">MTTKHVVIAALLAGLFAPALAEDTQGRASDGAMTFHFDSMNVDARTGAAVMRSNIVKTAPYSAQMVTEFAQALADGNQIATRRTTMTYRDSAGRTRQEIRDDKGDVVTVTINDPVSGTNLILHPQNRTAVRINPGATARAAADAARAKVDQMRKDGTLPAGSQDIIVKRVQGIDDAERQRIQRDVRIQVSRALAENGTALRDMQMQVAPLMNGAFADVKWSTKAATKDLGTRDFGGIKAEGKLRSYEIPAGAIGNRNAIVVADETWTAPDLQVTVYTKHSDPRSGDVVFRLENIKREEPAPALFTVPADYTVREAGGRWRDRIGRPDK</sequence>
<dbReference type="Proteomes" id="UP001168096">
    <property type="component" value="Unassembled WGS sequence"/>
</dbReference>
<accession>A0ACC7MQ66</accession>
<organism evidence="1 2">
    <name type="scientific">Massilia orientalis</name>
    <dbReference type="NCBI Taxonomy" id="3050128"/>
    <lineage>
        <taxon>Bacteria</taxon>
        <taxon>Pseudomonadati</taxon>
        <taxon>Pseudomonadota</taxon>
        <taxon>Betaproteobacteria</taxon>
        <taxon>Burkholderiales</taxon>
        <taxon>Oxalobacteraceae</taxon>
        <taxon>Telluria group</taxon>
        <taxon>Massilia</taxon>
    </lineage>
</organism>
<dbReference type="EMBL" id="JASNRB020000030">
    <property type="protein sequence ID" value="MFJ1471961.1"/>
    <property type="molecule type" value="Genomic_DNA"/>
</dbReference>
<reference evidence="1" key="1">
    <citation type="submission" date="2024-11" db="EMBL/GenBank/DDBJ databases">
        <title>Description of Massilia orientalis sp. nov., isolated from rhizosphere soil of Ageratina adenophora.</title>
        <authorList>
            <person name="Wang Y."/>
        </authorList>
    </citation>
    <scope>NUCLEOTIDE SEQUENCE</scope>
    <source>
        <strain evidence="1">YIM B02787</strain>
    </source>
</reference>
<proteinExistence type="predicted"/>
<keyword evidence="2" id="KW-1185">Reference proteome</keyword>
<protein>
    <submittedName>
        <fullName evidence="1">Uncharacterized protein</fullName>
    </submittedName>
</protein>
<gene>
    <name evidence="1" type="ORF">QPK29_029935</name>
</gene>
<evidence type="ECO:0000313" key="1">
    <source>
        <dbReference type="EMBL" id="MFJ1471961.1"/>
    </source>
</evidence>
<name>A0ACC7MQ66_9BURK</name>
<evidence type="ECO:0000313" key="2">
    <source>
        <dbReference type="Proteomes" id="UP001168096"/>
    </source>
</evidence>
<comment type="caution">
    <text evidence="1">The sequence shown here is derived from an EMBL/GenBank/DDBJ whole genome shotgun (WGS) entry which is preliminary data.</text>
</comment>